<dbReference type="Proteomes" id="UP000243459">
    <property type="component" value="Chromosome 3"/>
</dbReference>
<accession>A0A5P1F730</accession>
<protein>
    <submittedName>
        <fullName evidence="1">Uncharacterized protein</fullName>
    </submittedName>
</protein>
<sequence length="154" mass="16137">MLQRLCEERPKGAPYGGGAAAAQHVLGGQGMGGVGFQGLQGMQGYQAGSSMQGLQGYQAGSSMQGGQSGKGSGGALGGFRSYQRIYAAIDFPRHGAVAKGMSEEDVVVGALWQQCILNCGNISDRRLVFDLMRRRNTVTSTAMVSSLCTKWPGR</sequence>
<organism evidence="1 2">
    <name type="scientific">Asparagus officinalis</name>
    <name type="common">Garden asparagus</name>
    <dbReference type="NCBI Taxonomy" id="4686"/>
    <lineage>
        <taxon>Eukaryota</taxon>
        <taxon>Viridiplantae</taxon>
        <taxon>Streptophyta</taxon>
        <taxon>Embryophyta</taxon>
        <taxon>Tracheophyta</taxon>
        <taxon>Spermatophyta</taxon>
        <taxon>Magnoliopsida</taxon>
        <taxon>Liliopsida</taxon>
        <taxon>Asparagales</taxon>
        <taxon>Asparagaceae</taxon>
        <taxon>Asparagoideae</taxon>
        <taxon>Asparagus</taxon>
    </lineage>
</organism>
<dbReference type="AlphaFoldDB" id="A0A5P1F730"/>
<reference evidence="2" key="1">
    <citation type="journal article" date="2017" name="Nat. Commun.">
        <title>The asparagus genome sheds light on the origin and evolution of a young Y chromosome.</title>
        <authorList>
            <person name="Harkess A."/>
            <person name="Zhou J."/>
            <person name="Xu C."/>
            <person name="Bowers J.E."/>
            <person name="Van der Hulst R."/>
            <person name="Ayyampalayam S."/>
            <person name="Mercati F."/>
            <person name="Riccardi P."/>
            <person name="McKain M.R."/>
            <person name="Kakrana A."/>
            <person name="Tang H."/>
            <person name="Ray J."/>
            <person name="Groenendijk J."/>
            <person name="Arikit S."/>
            <person name="Mathioni S.M."/>
            <person name="Nakano M."/>
            <person name="Shan H."/>
            <person name="Telgmann-Rauber A."/>
            <person name="Kanno A."/>
            <person name="Yue Z."/>
            <person name="Chen H."/>
            <person name="Li W."/>
            <person name="Chen Y."/>
            <person name="Xu X."/>
            <person name="Zhang Y."/>
            <person name="Luo S."/>
            <person name="Chen H."/>
            <person name="Gao J."/>
            <person name="Mao Z."/>
            <person name="Pires J.C."/>
            <person name="Luo M."/>
            <person name="Kudrna D."/>
            <person name="Wing R.A."/>
            <person name="Meyers B.C."/>
            <person name="Yi K."/>
            <person name="Kong H."/>
            <person name="Lavrijsen P."/>
            <person name="Sunseri F."/>
            <person name="Falavigna A."/>
            <person name="Ye Y."/>
            <person name="Leebens-Mack J.H."/>
            <person name="Chen G."/>
        </authorList>
    </citation>
    <scope>NUCLEOTIDE SEQUENCE [LARGE SCALE GENOMIC DNA]</scope>
    <source>
        <strain evidence="2">cv. DH0086</strain>
    </source>
</reference>
<name>A0A5P1F730_ASPOF</name>
<keyword evidence="2" id="KW-1185">Reference proteome</keyword>
<evidence type="ECO:0000313" key="2">
    <source>
        <dbReference type="Proteomes" id="UP000243459"/>
    </source>
</evidence>
<proteinExistence type="predicted"/>
<dbReference type="EMBL" id="CM007383">
    <property type="protein sequence ID" value="ONK73982.1"/>
    <property type="molecule type" value="Genomic_DNA"/>
</dbReference>
<gene>
    <name evidence="1" type="ORF">A4U43_C03F1580</name>
</gene>
<evidence type="ECO:0000313" key="1">
    <source>
        <dbReference type="EMBL" id="ONK73982.1"/>
    </source>
</evidence>
<dbReference type="Gramene" id="ONK73982">
    <property type="protein sequence ID" value="ONK73982"/>
    <property type="gene ID" value="A4U43_C03F1580"/>
</dbReference>